<dbReference type="PANTHER" id="PTHR23196:SF8">
    <property type="entry name" value="N-ACETYLTRANSFERASE"/>
    <property type="match status" value="1"/>
</dbReference>
<keyword evidence="3" id="KW-0539">Nucleus</keyword>
<gene>
    <name evidence="4" type="ORF">CQW23_34585</name>
</gene>
<dbReference type="GO" id="GO:0005634">
    <property type="term" value="C:nucleus"/>
    <property type="evidence" value="ECO:0007669"/>
    <property type="project" value="UniProtKB-SubCell"/>
</dbReference>
<reference evidence="4 5" key="1">
    <citation type="journal article" date="2017" name="Genome Biol.">
        <title>New reference genome sequences of hot pepper reveal the massive evolution of plant disease-resistance genes by retroduplication.</title>
        <authorList>
            <person name="Kim S."/>
            <person name="Park J."/>
            <person name="Yeom S.I."/>
            <person name="Kim Y.M."/>
            <person name="Seo E."/>
            <person name="Kim K.T."/>
            <person name="Kim M.S."/>
            <person name="Lee J.M."/>
            <person name="Cheong K."/>
            <person name="Shin H.S."/>
            <person name="Kim S.B."/>
            <person name="Han K."/>
            <person name="Lee J."/>
            <person name="Park M."/>
            <person name="Lee H.A."/>
            <person name="Lee H.Y."/>
            <person name="Lee Y."/>
            <person name="Oh S."/>
            <person name="Lee J.H."/>
            <person name="Choi E."/>
            <person name="Choi E."/>
            <person name="Lee S.E."/>
            <person name="Jeon J."/>
            <person name="Kim H."/>
            <person name="Choi G."/>
            <person name="Song H."/>
            <person name="Lee J."/>
            <person name="Lee S.C."/>
            <person name="Kwon J.K."/>
            <person name="Lee H.Y."/>
            <person name="Koo N."/>
            <person name="Hong Y."/>
            <person name="Kim R.W."/>
            <person name="Kang W.H."/>
            <person name="Huh J.H."/>
            <person name="Kang B.C."/>
            <person name="Yang T.J."/>
            <person name="Lee Y.H."/>
            <person name="Bennetzen J.L."/>
            <person name="Choi D."/>
        </authorList>
    </citation>
    <scope>NUCLEOTIDE SEQUENCE [LARGE SCALE GENOMIC DNA]</scope>
    <source>
        <strain evidence="5">cv. PBC81</strain>
    </source>
</reference>
<keyword evidence="5" id="KW-1185">Reference proteome</keyword>
<evidence type="ECO:0008006" key="6">
    <source>
        <dbReference type="Google" id="ProtNLM"/>
    </source>
</evidence>
<name>A0A2G2UYK8_CAPBA</name>
<dbReference type="AlphaFoldDB" id="A0A2G2UYK8"/>
<dbReference type="PANTHER" id="PTHR23196">
    <property type="entry name" value="PAX TRANSCRIPTION ACTIVATION DOMAIN INTERACTING PROTEIN"/>
    <property type="match status" value="1"/>
</dbReference>
<keyword evidence="2" id="KW-0227">DNA damage</keyword>
<evidence type="ECO:0000313" key="5">
    <source>
        <dbReference type="Proteomes" id="UP000224567"/>
    </source>
</evidence>
<dbReference type="STRING" id="33114.A0A2G2UYK8"/>
<dbReference type="EMBL" id="MLFT02001302">
    <property type="protein sequence ID" value="PHT25793.1"/>
    <property type="molecule type" value="Genomic_DNA"/>
</dbReference>
<dbReference type="OrthoDB" id="342264at2759"/>
<evidence type="ECO:0000256" key="1">
    <source>
        <dbReference type="ARBA" id="ARBA00004123"/>
    </source>
</evidence>
<evidence type="ECO:0000256" key="2">
    <source>
        <dbReference type="ARBA" id="ARBA00022763"/>
    </source>
</evidence>
<dbReference type="GO" id="GO:0006974">
    <property type="term" value="P:DNA damage response"/>
    <property type="evidence" value="ECO:0007669"/>
    <property type="project" value="UniProtKB-KW"/>
</dbReference>
<dbReference type="InterPro" id="IPR036420">
    <property type="entry name" value="BRCT_dom_sf"/>
</dbReference>
<dbReference type="Gene3D" id="3.40.630.30">
    <property type="match status" value="1"/>
</dbReference>
<proteinExistence type="predicted"/>
<evidence type="ECO:0000256" key="3">
    <source>
        <dbReference type="ARBA" id="ARBA00023242"/>
    </source>
</evidence>
<accession>A0A2G2UYK8</accession>
<comment type="subcellular location">
    <subcellularLocation>
        <location evidence="1">Nucleus</location>
    </subcellularLocation>
</comment>
<dbReference type="InterPro" id="IPR051579">
    <property type="entry name" value="DDR_Transcriptional_Reg"/>
</dbReference>
<dbReference type="Proteomes" id="UP000224567">
    <property type="component" value="Unassembled WGS sequence"/>
</dbReference>
<dbReference type="Gene3D" id="3.40.50.10190">
    <property type="entry name" value="BRCT domain"/>
    <property type="match status" value="1"/>
</dbReference>
<organism evidence="4 5">
    <name type="scientific">Capsicum baccatum</name>
    <name type="common">Peruvian pepper</name>
    <dbReference type="NCBI Taxonomy" id="33114"/>
    <lineage>
        <taxon>Eukaryota</taxon>
        <taxon>Viridiplantae</taxon>
        <taxon>Streptophyta</taxon>
        <taxon>Embryophyta</taxon>
        <taxon>Tracheophyta</taxon>
        <taxon>Spermatophyta</taxon>
        <taxon>Magnoliopsida</taxon>
        <taxon>eudicotyledons</taxon>
        <taxon>Gunneridae</taxon>
        <taxon>Pentapetalae</taxon>
        <taxon>asterids</taxon>
        <taxon>lamiids</taxon>
        <taxon>Solanales</taxon>
        <taxon>Solanaceae</taxon>
        <taxon>Solanoideae</taxon>
        <taxon>Capsiceae</taxon>
        <taxon>Capsicum</taxon>
    </lineage>
</organism>
<reference evidence="5" key="2">
    <citation type="journal article" date="2017" name="J. Anim. Genet.">
        <title>Multiple reference genome sequences of hot pepper reveal the massive evolution of plant disease resistance genes by retroduplication.</title>
        <authorList>
            <person name="Kim S."/>
            <person name="Park J."/>
            <person name="Yeom S.-I."/>
            <person name="Kim Y.-M."/>
            <person name="Seo E."/>
            <person name="Kim K.-T."/>
            <person name="Kim M.-S."/>
            <person name="Lee J.M."/>
            <person name="Cheong K."/>
            <person name="Shin H.-S."/>
            <person name="Kim S.-B."/>
            <person name="Han K."/>
            <person name="Lee J."/>
            <person name="Park M."/>
            <person name="Lee H.-A."/>
            <person name="Lee H.-Y."/>
            <person name="Lee Y."/>
            <person name="Oh S."/>
            <person name="Lee J.H."/>
            <person name="Choi E."/>
            <person name="Choi E."/>
            <person name="Lee S.E."/>
            <person name="Jeon J."/>
            <person name="Kim H."/>
            <person name="Choi G."/>
            <person name="Song H."/>
            <person name="Lee J."/>
            <person name="Lee S.-C."/>
            <person name="Kwon J.-K."/>
            <person name="Lee H.-Y."/>
            <person name="Koo N."/>
            <person name="Hong Y."/>
            <person name="Kim R.W."/>
            <person name="Kang W.-H."/>
            <person name="Huh J.H."/>
            <person name="Kang B.-C."/>
            <person name="Yang T.-J."/>
            <person name="Lee Y.-H."/>
            <person name="Bennetzen J.L."/>
            <person name="Choi D."/>
        </authorList>
    </citation>
    <scope>NUCLEOTIDE SEQUENCE [LARGE SCALE GENOMIC DNA]</scope>
    <source>
        <strain evidence="5">cv. PBC81</strain>
    </source>
</reference>
<comment type="caution">
    <text evidence="4">The sequence shown here is derived from an EMBL/GenBank/DDBJ whole genome shotgun (WGS) entry which is preliminary data.</text>
</comment>
<sequence>MGNVQRNAKALLSMRKMSFLIGEMTNFVVGLWRLGNYCFVLLNPKDDDGKTKSLLQDVLNIYSKELPDMNYAANTGKESPFLERCVLNGKYCTLVRRHRTSGGITPDDHLTSQFVEKNAEGATAVNLTYEEHTNRGISSRGTNFRIMLMNIADDNKKANLTKIIGDLGGDVTSDGCLSTHVVTGKVRKTLNFCSALCSGSVSSQHVVAATLMTFSSNLDY</sequence>
<protein>
    <recommendedName>
        <fullName evidence="6">BRCT domain-containing protein</fullName>
    </recommendedName>
</protein>
<evidence type="ECO:0000313" key="4">
    <source>
        <dbReference type="EMBL" id="PHT25793.1"/>
    </source>
</evidence>